<dbReference type="EMBL" id="CAJJDN010000069">
    <property type="protein sequence ID" value="CAD8098008.1"/>
    <property type="molecule type" value="Genomic_DNA"/>
</dbReference>
<accession>A0A8S1P4V3</accession>
<dbReference type="AlphaFoldDB" id="A0A8S1P4V3"/>
<organism evidence="1 2">
    <name type="scientific">Paramecium sonneborni</name>
    <dbReference type="NCBI Taxonomy" id="65129"/>
    <lineage>
        <taxon>Eukaryota</taxon>
        <taxon>Sar</taxon>
        <taxon>Alveolata</taxon>
        <taxon>Ciliophora</taxon>
        <taxon>Intramacronucleata</taxon>
        <taxon>Oligohymenophorea</taxon>
        <taxon>Peniculida</taxon>
        <taxon>Parameciidae</taxon>
        <taxon>Paramecium</taxon>
    </lineage>
</organism>
<sequence length="107" mass="12942">MRFSTYFLVLILKVLIKNTIIENFMKIQHLQSQKHQLLSLWMKIALYLMMMFNIHKNKINNFQELISSQFDKMFNEYGLAYIIDLINHFSMSTFSKQAYFLIDNFSQ</sequence>
<keyword evidence="2" id="KW-1185">Reference proteome</keyword>
<reference evidence="1" key="1">
    <citation type="submission" date="2021-01" db="EMBL/GenBank/DDBJ databases">
        <authorList>
            <consortium name="Genoscope - CEA"/>
            <person name="William W."/>
        </authorList>
    </citation>
    <scope>NUCLEOTIDE SEQUENCE</scope>
</reference>
<evidence type="ECO:0000313" key="1">
    <source>
        <dbReference type="EMBL" id="CAD8098008.1"/>
    </source>
</evidence>
<proteinExistence type="predicted"/>
<evidence type="ECO:0000313" key="2">
    <source>
        <dbReference type="Proteomes" id="UP000692954"/>
    </source>
</evidence>
<gene>
    <name evidence="1" type="ORF">PSON_ATCC_30995.1.T0690181</name>
</gene>
<comment type="caution">
    <text evidence="1">The sequence shown here is derived from an EMBL/GenBank/DDBJ whole genome shotgun (WGS) entry which is preliminary data.</text>
</comment>
<dbReference type="Proteomes" id="UP000692954">
    <property type="component" value="Unassembled WGS sequence"/>
</dbReference>
<protein>
    <submittedName>
        <fullName evidence="1">Uncharacterized protein</fullName>
    </submittedName>
</protein>
<name>A0A8S1P4V3_9CILI</name>